<comment type="caution">
    <text evidence="2">The sequence shown here is derived from an EMBL/GenBank/DDBJ whole genome shotgun (WGS) entry which is preliminary data.</text>
</comment>
<feature type="transmembrane region" description="Helical" evidence="1">
    <location>
        <begin position="14"/>
        <end position="35"/>
    </location>
</feature>
<keyword evidence="1" id="KW-1133">Transmembrane helix</keyword>
<dbReference type="AlphaFoldDB" id="A0A0C1Z824"/>
<reference evidence="2 3" key="1">
    <citation type="submission" date="2014-07" db="EMBL/GenBank/DDBJ databases">
        <title>Unique and conserved regions in Vibrio harveyi and related species in comparison with the shrimp pathogen Vibrio harveyi CAIM 1792.</title>
        <authorList>
            <person name="Espinoza-Valles I."/>
            <person name="Vora G."/>
            <person name="Leekitcharoenphon P."/>
            <person name="Ussery D."/>
            <person name="Hoj L."/>
            <person name="Gomez-Gil B."/>
        </authorList>
    </citation>
    <scope>NUCLEOTIDE SEQUENCE [LARGE SCALE GENOMIC DNA]</scope>
    <source>
        <strain evidence="3">CAIM 1854 / LMG 25443</strain>
    </source>
</reference>
<gene>
    <name evidence="2" type="ORF">H735_09435</name>
</gene>
<protein>
    <submittedName>
        <fullName evidence="2">Uncharacterized protein</fullName>
    </submittedName>
</protein>
<evidence type="ECO:0000256" key="1">
    <source>
        <dbReference type="SAM" id="Phobius"/>
    </source>
</evidence>
<feature type="transmembrane region" description="Helical" evidence="1">
    <location>
        <begin position="55"/>
        <end position="72"/>
    </location>
</feature>
<dbReference type="Proteomes" id="UP000031586">
    <property type="component" value="Unassembled WGS sequence"/>
</dbReference>
<evidence type="ECO:0000313" key="2">
    <source>
        <dbReference type="EMBL" id="KIF53150.1"/>
    </source>
</evidence>
<dbReference type="RefSeq" id="WP_020194329.1">
    <property type="nucleotide sequence ID" value="NZ_BAOH01000005.1"/>
</dbReference>
<name>A0A0C1Z824_9VIBR</name>
<dbReference type="EMBL" id="JPRD01000015">
    <property type="protein sequence ID" value="KIF53150.1"/>
    <property type="molecule type" value="Genomic_DNA"/>
</dbReference>
<keyword evidence="1" id="KW-0472">Membrane</keyword>
<keyword evidence="1" id="KW-0812">Transmembrane</keyword>
<organism evidence="2 3">
    <name type="scientific">Vibrio owensii CAIM 1854 = LMG 25443</name>
    <dbReference type="NCBI Taxonomy" id="1229493"/>
    <lineage>
        <taxon>Bacteria</taxon>
        <taxon>Pseudomonadati</taxon>
        <taxon>Pseudomonadota</taxon>
        <taxon>Gammaproteobacteria</taxon>
        <taxon>Vibrionales</taxon>
        <taxon>Vibrionaceae</taxon>
        <taxon>Vibrio</taxon>
    </lineage>
</organism>
<evidence type="ECO:0000313" key="3">
    <source>
        <dbReference type="Proteomes" id="UP000031586"/>
    </source>
</evidence>
<accession>A0A0C1Z824</accession>
<dbReference type="PATRIC" id="fig|1229493.5.peg.971"/>
<sequence>MSNKINAQNAAGRFARLVVAVVIFFASLLFVPIITSPIYNLVGSNNIGVQGTLDFVIVCAIVFIFAIYPFFIDVKRRLNSKNNQNDTSNQ</sequence>
<proteinExistence type="predicted"/>